<evidence type="ECO:0000256" key="1">
    <source>
        <dbReference type="SAM" id="MobiDB-lite"/>
    </source>
</evidence>
<feature type="compositionally biased region" description="Basic and acidic residues" evidence="1">
    <location>
        <begin position="19"/>
        <end position="39"/>
    </location>
</feature>
<keyword evidence="2" id="KW-0560">Oxidoreductase</keyword>
<feature type="compositionally biased region" description="Basic and acidic residues" evidence="1">
    <location>
        <begin position="56"/>
        <end position="67"/>
    </location>
</feature>
<feature type="region of interest" description="Disordered" evidence="1">
    <location>
        <begin position="286"/>
        <end position="328"/>
    </location>
</feature>
<dbReference type="EC" id="1.6.5.3" evidence="2"/>
<reference evidence="2" key="1">
    <citation type="submission" date="2020-02" db="EMBL/GenBank/DDBJ databases">
        <authorList>
            <person name="Meier V. D."/>
        </authorList>
    </citation>
    <scope>NUCLEOTIDE SEQUENCE</scope>
    <source>
        <strain evidence="2">AVDCRST_MAG25</strain>
    </source>
</reference>
<dbReference type="AlphaFoldDB" id="A0A6J4R0P4"/>
<evidence type="ECO:0000313" key="2">
    <source>
        <dbReference type="EMBL" id="CAA9460778.1"/>
    </source>
</evidence>
<feature type="compositionally biased region" description="Basic and acidic residues" evidence="1">
    <location>
        <begin position="212"/>
        <end position="244"/>
    </location>
</feature>
<sequence>AQRRTPHRGSNSRQPVQRASREPGHQGRVRPGDAGHEHGAAAPRHARPPEAHTGARRGDGGALRPRDGLPAPEQGEDLREQDVSCGRPDHGPHRLHEQHRHGVRVLPGGGEASGRGDNAAGRRHPGADERVRARDEPYPVGGLPHAGARGVHPDPVRLPGARAHTVHLRGRHRREDDVPLHPHRGREGRPPRGDAREDVGVHRGARAALRQRLREPYRGERDLRRPYARRRQDNAGEGGRDGPDRCPAQVHRGRVRRAQALPLRLVQEPRLRRRYRRCRGCRGVVPVQDRGGQAEHPHDQADSREPPGGRGHGGYGTAPPAEGGRRYRPGRVRARGVRRPRGLRRHGYAVPGPLQDAVHREHAASAGDRAGTLSAGHHADHGPHRPGLRGVGQV</sequence>
<proteinExistence type="predicted"/>
<feature type="non-terminal residue" evidence="2">
    <location>
        <position position="1"/>
    </location>
</feature>
<name>A0A6J4R0P4_9ACTN</name>
<feature type="compositionally biased region" description="Basic and acidic residues" evidence="1">
    <location>
        <begin position="173"/>
        <end position="201"/>
    </location>
</feature>
<organism evidence="2">
    <name type="scientific">uncultured Rubrobacteraceae bacterium</name>
    <dbReference type="NCBI Taxonomy" id="349277"/>
    <lineage>
        <taxon>Bacteria</taxon>
        <taxon>Bacillati</taxon>
        <taxon>Actinomycetota</taxon>
        <taxon>Rubrobacteria</taxon>
        <taxon>Rubrobacterales</taxon>
        <taxon>Rubrobacteraceae</taxon>
        <taxon>environmental samples</taxon>
    </lineage>
</organism>
<feature type="non-terminal residue" evidence="2">
    <location>
        <position position="394"/>
    </location>
</feature>
<feature type="region of interest" description="Disordered" evidence="1">
    <location>
        <begin position="1"/>
        <end position="255"/>
    </location>
</feature>
<protein>
    <submittedName>
        <fullName evidence="2">NADH-ubiquinone oxidoreductase chain D</fullName>
        <ecNumber evidence="2">1.6.5.3</ecNumber>
    </submittedName>
</protein>
<dbReference type="GO" id="GO:0016491">
    <property type="term" value="F:oxidoreductase activity"/>
    <property type="evidence" value="ECO:0007669"/>
    <property type="project" value="UniProtKB-KW"/>
</dbReference>
<accession>A0A6J4R0P4</accession>
<dbReference type="EMBL" id="CADCVI010000052">
    <property type="protein sequence ID" value="CAA9460778.1"/>
    <property type="molecule type" value="Genomic_DNA"/>
</dbReference>
<feature type="compositionally biased region" description="Polar residues" evidence="1">
    <location>
        <begin position="8"/>
        <end position="17"/>
    </location>
</feature>
<feature type="region of interest" description="Disordered" evidence="1">
    <location>
        <begin position="359"/>
        <end position="394"/>
    </location>
</feature>
<gene>
    <name evidence="2" type="ORF">AVDCRST_MAG25-833</name>
</gene>
<feature type="compositionally biased region" description="Basic and acidic residues" evidence="1">
    <location>
        <begin position="125"/>
        <end position="137"/>
    </location>
</feature>
<feature type="compositionally biased region" description="Basic and acidic residues" evidence="1">
    <location>
        <begin position="76"/>
        <end position="95"/>
    </location>
</feature>
<feature type="compositionally biased region" description="Basic and acidic residues" evidence="1">
    <location>
        <begin position="292"/>
        <end position="307"/>
    </location>
</feature>
<keyword evidence="2" id="KW-0830">Ubiquinone</keyword>